<reference evidence="3" key="1">
    <citation type="submission" date="2016-10" db="EMBL/GenBank/DDBJ databases">
        <authorList>
            <person name="Varghese N."/>
            <person name="Submissions S."/>
        </authorList>
    </citation>
    <scope>NUCLEOTIDE SEQUENCE [LARGE SCALE GENOMIC DNA]</scope>
    <source>
        <strain evidence="3">OR362-8,ATCC BAA-1266,JCM 13504</strain>
    </source>
</reference>
<dbReference type="Proteomes" id="UP000199029">
    <property type="component" value="Unassembled WGS sequence"/>
</dbReference>
<evidence type="ECO:0000256" key="1">
    <source>
        <dbReference type="SAM" id="SignalP"/>
    </source>
</evidence>
<keyword evidence="3" id="KW-1185">Reference proteome</keyword>
<organism evidence="2 3">
    <name type="scientific">Hymenobacter arizonensis</name>
    <name type="common">Siccationidurans arizonensis</name>
    <dbReference type="NCBI Taxonomy" id="1227077"/>
    <lineage>
        <taxon>Bacteria</taxon>
        <taxon>Pseudomonadati</taxon>
        <taxon>Bacteroidota</taxon>
        <taxon>Cytophagia</taxon>
        <taxon>Cytophagales</taxon>
        <taxon>Hymenobacteraceae</taxon>
        <taxon>Hymenobacter</taxon>
    </lineage>
</organism>
<feature type="chain" id="PRO_5011796784" evidence="1">
    <location>
        <begin position="21"/>
        <end position="267"/>
    </location>
</feature>
<sequence length="267" mass="29046">MRFYLLCLIGFNFTVLPLAAQTVVLPTSAGGKASTISDKPDNALVLADKVRNVTEIGLSGYDAVAFDMRPRLTRGTPFLVPGWAMGEVLLGNQDQPIEGVLKFDIHNQQLRAMRPQGDSLILASHAIKTFMLRPTGPDGKPVERRFDQVPSGLVPSLGVAFAENLSTGNEVSLLKLQWKTILKGQVESTYNSNKPTDSYQINSQYYLRWADGSMTPVKPTSNSILAALAMRQAAAAAVEAQNKSKARTDAELAAIVRRVNDKSTTKQ</sequence>
<dbReference type="AlphaFoldDB" id="A0A1I5UP25"/>
<evidence type="ECO:0000313" key="3">
    <source>
        <dbReference type="Proteomes" id="UP000199029"/>
    </source>
</evidence>
<name>A0A1I5UP25_HYMAR</name>
<evidence type="ECO:0000313" key="2">
    <source>
        <dbReference type="EMBL" id="SFP96980.1"/>
    </source>
</evidence>
<gene>
    <name evidence="2" type="ORF">SAMN04515668_1010</name>
</gene>
<dbReference type="OrthoDB" id="934917at2"/>
<proteinExistence type="predicted"/>
<dbReference type="RefSeq" id="WP_092669587.1">
    <property type="nucleotide sequence ID" value="NZ_FOXS01000001.1"/>
</dbReference>
<protein>
    <submittedName>
        <fullName evidence="2">Uncharacterized protein</fullName>
    </submittedName>
</protein>
<feature type="signal peptide" evidence="1">
    <location>
        <begin position="1"/>
        <end position="20"/>
    </location>
</feature>
<accession>A0A1I5UP25</accession>
<dbReference type="EMBL" id="FOXS01000001">
    <property type="protein sequence ID" value="SFP96980.1"/>
    <property type="molecule type" value="Genomic_DNA"/>
</dbReference>
<keyword evidence="1" id="KW-0732">Signal</keyword>